<evidence type="ECO:0000313" key="4">
    <source>
        <dbReference type="Proteomes" id="UP000037269"/>
    </source>
</evidence>
<gene>
    <name evidence="2" type="ORF">AF333_11980</name>
    <name evidence="3" type="ORF">SAMN04487909_15531</name>
</gene>
<sequence>MTARAKPRAPRRDTRFLMHVFSLFIVHLEWKERKKALHFFFLPVLATCDVYLAKLAVFKRFFFIYSKSLLYFNKHSVVSKEERDDAVMCPGKVIMYQLSDEELAKYRNLPPVEDKRSISLPYRKKKK</sequence>
<dbReference type="Proteomes" id="UP000182836">
    <property type="component" value="Unassembled WGS sequence"/>
</dbReference>
<evidence type="ECO:0000256" key="1">
    <source>
        <dbReference type="SAM" id="Phobius"/>
    </source>
</evidence>
<protein>
    <submittedName>
        <fullName evidence="2">Uncharacterized protein</fullName>
    </submittedName>
</protein>
<keyword evidence="1" id="KW-0812">Transmembrane</keyword>
<dbReference type="PATRIC" id="fig|47500.8.peg.2292"/>
<evidence type="ECO:0000313" key="5">
    <source>
        <dbReference type="Proteomes" id="UP000182836"/>
    </source>
</evidence>
<dbReference type="EMBL" id="LGUG01000004">
    <property type="protein sequence ID" value="KON96097.1"/>
    <property type="molecule type" value="Genomic_DNA"/>
</dbReference>
<accession>A0A0D1V0A6</accession>
<evidence type="ECO:0000313" key="2">
    <source>
        <dbReference type="EMBL" id="KON96097.1"/>
    </source>
</evidence>
<reference evidence="3 5" key="2">
    <citation type="submission" date="2016-10" db="EMBL/GenBank/DDBJ databases">
        <authorList>
            <person name="de Groot N.N."/>
        </authorList>
    </citation>
    <scope>NUCLEOTIDE SEQUENCE [LARGE SCALE GENOMIC DNA]</scope>
    <source>
        <strain evidence="3 5">DSM 2895</strain>
    </source>
</reference>
<name>A0A0D1V0A6_ANEMI</name>
<keyword evidence="1" id="KW-0472">Membrane</keyword>
<keyword evidence="4" id="KW-1185">Reference proteome</keyword>
<reference evidence="2 4" key="1">
    <citation type="submission" date="2015-07" db="EMBL/GenBank/DDBJ databases">
        <title>Fjat-14205 dsm 2895.</title>
        <authorList>
            <person name="Liu B."/>
            <person name="Wang J."/>
            <person name="Zhu Y."/>
            <person name="Liu G."/>
            <person name="Chen Q."/>
            <person name="Chen Z."/>
            <person name="Lan J."/>
            <person name="Che J."/>
            <person name="Ge C."/>
            <person name="Shi H."/>
            <person name="Pan Z."/>
            <person name="Liu X."/>
        </authorList>
    </citation>
    <scope>NUCLEOTIDE SEQUENCE [LARGE SCALE GENOMIC DNA]</scope>
    <source>
        <strain evidence="2 4">DSM 2895</strain>
    </source>
</reference>
<dbReference type="EMBL" id="FNED01000055">
    <property type="protein sequence ID" value="SDK43821.1"/>
    <property type="molecule type" value="Genomic_DNA"/>
</dbReference>
<dbReference type="AlphaFoldDB" id="A0A0D1V0A6"/>
<keyword evidence="1" id="KW-1133">Transmembrane helix</keyword>
<evidence type="ECO:0000313" key="3">
    <source>
        <dbReference type="EMBL" id="SDK43821.1"/>
    </source>
</evidence>
<organism evidence="2 4">
    <name type="scientific">Aneurinibacillus migulanus</name>
    <name type="common">Bacillus migulanus</name>
    <dbReference type="NCBI Taxonomy" id="47500"/>
    <lineage>
        <taxon>Bacteria</taxon>
        <taxon>Bacillati</taxon>
        <taxon>Bacillota</taxon>
        <taxon>Bacilli</taxon>
        <taxon>Bacillales</taxon>
        <taxon>Paenibacillaceae</taxon>
        <taxon>Aneurinibacillus group</taxon>
        <taxon>Aneurinibacillus</taxon>
    </lineage>
</organism>
<dbReference type="Proteomes" id="UP000037269">
    <property type="component" value="Unassembled WGS sequence"/>
</dbReference>
<feature type="transmembrane region" description="Helical" evidence="1">
    <location>
        <begin position="36"/>
        <end position="57"/>
    </location>
</feature>
<proteinExistence type="predicted"/>